<dbReference type="Gene3D" id="3.40.470.10">
    <property type="entry name" value="Uracil-DNA glycosylase-like domain"/>
    <property type="match status" value="1"/>
</dbReference>
<gene>
    <name evidence="11" type="ORF">MTY_0716</name>
</gene>
<evidence type="ECO:0000256" key="1">
    <source>
        <dbReference type="ARBA" id="ARBA00006521"/>
    </source>
</evidence>
<dbReference type="AlphaFoldDB" id="A0A0S6U8E0"/>
<dbReference type="PANTHER" id="PTHR33693">
    <property type="entry name" value="TYPE-5 URACIL-DNA GLYCOSYLASE"/>
    <property type="match status" value="1"/>
</dbReference>
<evidence type="ECO:0000256" key="5">
    <source>
        <dbReference type="ARBA" id="ARBA00022763"/>
    </source>
</evidence>
<dbReference type="GO" id="GO:0051539">
    <property type="term" value="F:4 iron, 4 sulfur cluster binding"/>
    <property type="evidence" value="ECO:0007669"/>
    <property type="project" value="UniProtKB-KW"/>
</dbReference>
<accession>A0A0S6U8E0</accession>
<proteinExistence type="inferred from homology"/>
<dbReference type="SMART" id="SM00986">
    <property type="entry name" value="UDG"/>
    <property type="match status" value="1"/>
</dbReference>
<evidence type="ECO:0000256" key="7">
    <source>
        <dbReference type="ARBA" id="ARBA00023004"/>
    </source>
</evidence>
<organism evidence="11">
    <name type="scientific">Moorella thermoacetica Y72</name>
    <dbReference type="NCBI Taxonomy" id="1325331"/>
    <lineage>
        <taxon>Bacteria</taxon>
        <taxon>Bacillati</taxon>
        <taxon>Bacillota</taxon>
        <taxon>Clostridia</taxon>
        <taxon>Neomoorellales</taxon>
        <taxon>Neomoorellaceae</taxon>
        <taxon>Neomoorella</taxon>
    </lineage>
</organism>
<feature type="domain" description="Uracil-DNA glycosylase-like" evidence="10">
    <location>
        <begin position="30"/>
        <end position="176"/>
    </location>
</feature>
<dbReference type="EMBL" id="DF238840">
    <property type="protein sequence ID" value="GAF25383.1"/>
    <property type="molecule type" value="Genomic_DNA"/>
</dbReference>
<comment type="similarity">
    <text evidence="1">Belongs to the uracil-DNA glycosylase (UDG) superfamily. Type 4 (UDGa) family.</text>
</comment>
<keyword evidence="8" id="KW-0411">Iron-sulfur</keyword>
<dbReference type="InterPro" id="IPR005273">
    <property type="entry name" value="Ura-DNA_glyco_family4"/>
</dbReference>
<dbReference type="InterPro" id="IPR005122">
    <property type="entry name" value="Uracil-DNA_glycosylase-like"/>
</dbReference>
<evidence type="ECO:0000256" key="9">
    <source>
        <dbReference type="ARBA" id="ARBA00023204"/>
    </source>
</evidence>
<evidence type="ECO:0000256" key="8">
    <source>
        <dbReference type="ARBA" id="ARBA00023014"/>
    </source>
</evidence>
<keyword evidence="4" id="KW-0479">Metal-binding</keyword>
<evidence type="ECO:0000313" key="11">
    <source>
        <dbReference type="EMBL" id="GAF25383.1"/>
    </source>
</evidence>
<evidence type="ECO:0000256" key="6">
    <source>
        <dbReference type="ARBA" id="ARBA00022801"/>
    </source>
</evidence>
<evidence type="ECO:0000256" key="2">
    <source>
        <dbReference type="ARBA" id="ARBA00019403"/>
    </source>
</evidence>
<dbReference type="Proteomes" id="UP000063718">
    <property type="component" value="Unassembled WGS sequence"/>
</dbReference>
<dbReference type="SMART" id="SM00987">
    <property type="entry name" value="UreE_C"/>
    <property type="match status" value="1"/>
</dbReference>
<dbReference type="GO" id="GO:0097506">
    <property type="term" value="F:deaminated base DNA N-glycosylase activity"/>
    <property type="evidence" value="ECO:0007669"/>
    <property type="project" value="UniProtKB-ARBA"/>
</dbReference>
<keyword evidence="6" id="KW-0378">Hydrolase</keyword>
<keyword evidence="7" id="KW-0408">Iron</keyword>
<protein>
    <recommendedName>
        <fullName evidence="2">Type-4 uracil-DNA glycosylase</fullName>
    </recommendedName>
</protein>
<dbReference type="NCBIfam" id="TIGR00758">
    <property type="entry name" value="UDG_fam4"/>
    <property type="match status" value="1"/>
</dbReference>
<dbReference type="CDD" id="cd10030">
    <property type="entry name" value="UDG-F4_TTUDGA_SPO1dp_like"/>
    <property type="match status" value="1"/>
</dbReference>
<keyword evidence="5" id="KW-0227">DNA damage</keyword>
<reference evidence="11" key="1">
    <citation type="journal article" date="2014" name="Gene">
        <title>Genome-guided analysis of transformation efficiency and carbon dioxide assimilation by Moorella thermoacetica Y72.</title>
        <authorList>
            <person name="Tsukahara K."/>
            <person name="Kita A."/>
            <person name="Nakashimada Y."/>
            <person name="Hoshino T."/>
            <person name="Murakami K."/>
        </authorList>
    </citation>
    <scope>NUCLEOTIDE SEQUENCE [LARGE SCALE GENOMIC DNA]</scope>
    <source>
        <strain evidence="11">Y72</strain>
    </source>
</reference>
<dbReference type="GO" id="GO:0006281">
    <property type="term" value="P:DNA repair"/>
    <property type="evidence" value="ECO:0007669"/>
    <property type="project" value="UniProtKB-KW"/>
</dbReference>
<dbReference type="InterPro" id="IPR051536">
    <property type="entry name" value="UDG_Type-4/5"/>
</dbReference>
<dbReference type="InterPro" id="IPR036895">
    <property type="entry name" value="Uracil-DNA_glycosylase-like_sf"/>
</dbReference>
<dbReference type="PANTHER" id="PTHR33693:SF9">
    <property type="entry name" value="TYPE-4 URACIL-DNA GLYCOSYLASE"/>
    <property type="match status" value="1"/>
</dbReference>
<dbReference type="Pfam" id="PF03167">
    <property type="entry name" value="UDG"/>
    <property type="match status" value="1"/>
</dbReference>
<sequence length="194" mass="20950">MIIMDLKGLKAKSPACRGCSLRPGTRQVVSGSGNPGAGLMLVGEGLGAREDRVGRPFAGAAGQLLGRLLKAAGFRREEVYITNIVKCRPPGNRMPEPAEVEACRPLLDAAIDFVRPQIIVCLGALATRTLVAPGASITRLRGRWIEKDGIRYLPTFHPAALLRDGGKIPLVEEDFRKLRAAYQALHTKQLALTF</sequence>
<dbReference type="GO" id="GO:0046872">
    <property type="term" value="F:metal ion binding"/>
    <property type="evidence" value="ECO:0007669"/>
    <property type="project" value="UniProtKB-KW"/>
</dbReference>
<dbReference type="SUPFAM" id="SSF52141">
    <property type="entry name" value="Uracil-DNA glycosylase-like"/>
    <property type="match status" value="1"/>
</dbReference>
<evidence type="ECO:0000259" key="10">
    <source>
        <dbReference type="SMART" id="SM00986"/>
    </source>
</evidence>
<keyword evidence="9" id="KW-0234">DNA repair</keyword>
<name>A0A0S6U8E0_NEOTH</name>
<evidence type="ECO:0000256" key="3">
    <source>
        <dbReference type="ARBA" id="ARBA00022485"/>
    </source>
</evidence>
<evidence type="ECO:0000256" key="4">
    <source>
        <dbReference type="ARBA" id="ARBA00022723"/>
    </source>
</evidence>
<keyword evidence="3" id="KW-0004">4Fe-4S</keyword>